<reference evidence="3 4" key="1">
    <citation type="journal article" date="2018" name="Sci. Rep.">
        <title>Genomic signatures of local adaptation to the degree of environmental predictability in rotifers.</title>
        <authorList>
            <person name="Franch-Gras L."/>
            <person name="Hahn C."/>
            <person name="Garcia-Roger E.M."/>
            <person name="Carmona M.J."/>
            <person name="Serra M."/>
            <person name="Gomez A."/>
        </authorList>
    </citation>
    <scope>NUCLEOTIDE SEQUENCE [LARGE SCALE GENOMIC DNA]</scope>
    <source>
        <strain evidence="3">HYR1</strain>
    </source>
</reference>
<accession>A0A3M7R991</accession>
<dbReference type="GO" id="GO:0051959">
    <property type="term" value="F:dynein light intermediate chain binding"/>
    <property type="evidence" value="ECO:0007669"/>
    <property type="project" value="InterPro"/>
</dbReference>
<dbReference type="STRING" id="10195.A0A3M7R991"/>
<protein>
    <submittedName>
        <fullName evidence="3">Dynein beta flagellar outer arm-like</fullName>
        <ecNumber evidence="3">3.6.1.15</ecNumber>
    </submittedName>
</protein>
<comment type="similarity">
    <text evidence="1">Belongs to the dynein heavy chain family.</text>
</comment>
<feature type="non-terminal residue" evidence="3">
    <location>
        <position position="227"/>
    </location>
</feature>
<dbReference type="Proteomes" id="UP000276133">
    <property type="component" value="Unassembled WGS sequence"/>
</dbReference>
<dbReference type="AlphaFoldDB" id="A0A3M7R991"/>
<name>A0A3M7R991_BRAPC</name>
<dbReference type="GO" id="GO:0017111">
    <property type="term" value="F:ribonucleoside triphosphate phosphatase activity"/>
    <property type="evidence" value="ECO:0007669"/>
    <property type="project" value="UniProtKB-EC"/>
</dbReference>
<keyword evidence="3" id="KW-0966">Cell projection</keyword>
<proteinExistence type="inferred from homology"/>
<organism evidence="3 4">
    <name type="scientific">Brachionus plicatilis</name>
    <name type="common">Marine rotifer</name>
    <name type="synonym">Brachionus muelleri</name>
    <dbReference type="NCBI Taxonomy" id="10195"/>
    <lineage>
        <taxon>Eukaryota</taxon>
        <taxon>Metazoa</taxon>
        <taxon>Spiralia</taxon>
        <taxon>Gnathifera</taxon>
        <taxon>Rotifera</taxon>
        <taxon>Eurotatoria</taxon>
        <taxon>Monogononta</taxon>
        <taxon>Pseudotrocha</taxon>
        <taxon>Ploima</taxon>
        <taxon>Brachionidae</taxon>
        <taxon>Brachionus</taxon>
    </lineage>
</organism>
<dbReference type="InterPro" id="IPR026983">
    <property type="entry name" value="DHC"/>
</dbReference>
<dbReference type="PANTHER" id="PTHR46532">
    <property type="entry name" value="MALE FERTILITY FACTOR KL5"/>
    <property type="match status" value="1"/>
</dbReference>
<sequence length="227" mass="26938">MNFDNQEQNFEVSFFNLRTTIKELERELSKILDLSIKHCTTIGSKLRLLEVFEGVHERDVIQTHLSSEYVWLMNEMLKEFSNVKQLANSTEEVQSVMPNIVNKCFWYHGLEQRIRVPMEKFSHLYPNLLQGDLGYNLRETYKNTLDMIEKSKNETFKKWELSITESLTDKLQQTVLKNSSLDELLAKRPSSIEVNFDFELEKFLKEIHYLEMPPFNLDLTDVLKDKF</sequence>
<comment type="caution">
    <text evidence="3">The sequence shown here is derived from an EMBL/GenBank/DDBJ whole genome shotgun (WGS) entry which is preliminary data.</text>
</comment>
<evidence type="ECO:0000259" key="2">
    <source>
        <dbReference type="Pfam" id="PF08385"/>
    </source>
</evidence>
<keyword evidence="4" id="KW-1185">Reference proteome</keyword>
<gene>
    <name evidence="3" type="ORF">BpHYR1_028285</name>
</gene>
<evidence type="ECO:0000256" key="1">
    <source>
        <dbReference type="ARBA" id="ARBA00008887"/>
    </source>
</evidence>
<evidence type="ECO:0000313" key="4">
    <source>
        <dbReference type="Proteomes" id="UP000276133"/>
    </source>
</evidence>
<dbReference type="PANTHER" id="PTHR46532:SF4">
    <property type="entry name" value="AAA+ ATPASE DOMAIN-CONTAINING PROTEIN"/>
    <property type="match status" value="1"/>
</dbReference>
<keyword evidence="3" id="KW-0969">Cilium</keyword>
<keyword evidence="3" id="KW-0282">Flagellum</keyword>
<feature type="domain" description="Dynein heavy chain tail" evidence="2">
    <location>
        <begin position="3"/>
        <end position="212"/>
    </location>
</feature>
<dbReference type="GO" id="GO:0045505">
    <property type="term" value="F:dynein intermediate chain binding"/>
    <property type="evidence" value="ECO:0007669"/>
    <property type="project" value="InterPro"/>
</dbReference>
<dbReference type="EMBL" id="REGN01003915">
    <property type="protein sequence ID" value="RNA20137.1"/>
    <property type="molecule type" value="Genomic_DNA"/>
</dbReference>
<dbReference type="GO" id="GO:0007018">
    <property type="term" value="P:microtubule-based movement"/>
    <property type="evidence" value="ECO:0007669"/>
    <property type="project" value="InterPro"/>
</dbReference>
<keyword evidence="3" id="KW-0378">Hydrolase</keyword>
<dbReference type="OrthoDB" id="10251809at2759"/>
<dbReference type="InterPro" id="IPR013594">
    <property type="entry name" value="Dynein_heavy_tail"/>
</dbReference>
<evidence type="ECO:0000313" key="3">
    <source>
        <dbReference type="EMBL" id="RNA20137.1"/>
    </source>
</evidence>
<dbReference type="EC" id="3.6.1.15" evidence="3"/>
<dbReference type="Pfam" id="PF08385">
    <property type="entry name" value="DHC_N1"/>
    <property type="match status" value="1"/>
</dbReference>
<dbReference type="GO" id="GO:0005858">
    <property type="term" value="C:axonemal dynein complex"/>
    <property type="evidence" value="ECO:0007669"/>
    <property type="project" value="TreeGrafter"/>
</dbReference>